<protein>
    <submittedName>
        <fullName evidence="2">Uncharacterized protein</fullName>
    </submittedName>
</protein>
<feature type="region of interest" description="Disordered" evidence="1">
    <location>
        <begin position="143"/>
        <end position="164"/>
    </location>
</feature>
<feature type="compositionally biased region" description="Polar residues" evidence="1">
    <location>
        <begin position="153"/>
        <end position="164"/>
    </location>
</feature>
<evidence type="ECO:0000313" key="2">
    <source>
        <dbReference type="EMBL" id="PWA22199.1"/>
    </source>
</evidence>
<evidence type="ECO:0000256" key="1">
    <source>
        <dbReference type="SAM" id="MobiDB-lite"/>
    </source>
</evidence>
<reference evidence="2 3" key="1">
    <citation type="journal article" date="2018" name="G3 (Bethesda)">
        <title>A High-Quality Reference Genome for the Invasive Mosquitofish Gambusia affinis Using a Chicago Library.</title>
        <authorList>
            <person name="Hoffberg S.L."/>
            <person name="Troendle N.J."/>
            <person name="Glenn T.C."/>
            <person name="Mahmud O."/>
            <person name="Louha S."/>
            <person name="Chalopin D."/>
            <person name="Bennetzen J.L."/>
            <person name="Mauricio R."/>
        </authorList>
    </citation>
    <scope>NUCLEOTIDE SEQUENCE [LARGE SCALE GENOMIC DNA]</scope>
    <source>
        <strain evidence="2">NE01/NJP1002.9</strain>
        <tissue evidence="2">Muscle</tissue>
    </source>
</reference>
<name>A0A315VFK1_GAMAF</name>
<organism evidence="2 3">
    <name type="scientific">Gambusia affinis</name>
    <name type="common">Western mosquitofish</name>
    <name type="synonym">Heterandria affinis</name>
    <dbReference type="NCBI Taxonomy" id="33528"/>
    <lineage>
        <taxon>Eukaryota</taxon>
        <taxon>Metazoa</taxon>
        <taxon>Chordata</taxon>
        <taxon>Craniata</taxon>
        <taxon>Vertebrata</taxon>
        <taxon>Euteleostomi</taxon>
        <taxon>Actinopterygii</taxon>
        <taxon>Neopterygii</taxon>
        <taxon>Teleostei</taxon>
        <taxon>Neoteleostei</taxon>
        <taxon>Acanthomorphata</taxon>
        <taxon>Ovalentaria</taxon>
        <taxon>Atherinomorphae</taxon>
        <taxon>Cyprinodontiformes</taxon>
        <taxon>Poeciliidae</taxon>
        <taxon>Poeciliinae</taxon>
        <taxon>Gambusia</taxon>
    </lineage>
</organism>
<evidence type="ECO:0000313" key="3">
    <source>
        <dbReference type="Proteomes" id="UP000250572"/>
    </source>
</evidence>
<comment type="caution">
    <text evidence="2">The sequence shown here is derived from an EMBL/GenBank/DDBJ whole genome shotgun (WGS) entry which is preliminary data.</text>
</comment>
<sequence length="164" mass="18060">MKLKNPLLDQNQNLVEQPVASVLTDRRRAEMFHCKPKTSGGEEWVLRCSGSDQSPEPRSRFCGTARRPVRAALRPPASSRVRAAVRAGSQLGSLEEHLQTDETVTGSPTAPEPGQDASYLDVVLQDFDIGLLEDLAQLLNQNQDGDQNQHQNPSRTTALVLSYL</sequence>
<proteinExistence type="predicted"/>
<dbReference type="Proteomes" id="UP000250572">
    <property type="component" value="Unassembled WGS sequence"/>
</dbReference>
<feature type="compositionally biased region" description="Low complexity" evidence="1">
    <location>
        <begin position="143"/>
        <end position="152"/>
    </location>
</feature>
<keyword evidence="3" id="KW-1185">Reference proteome</keyword>
<dbReference type="EMBL" id="NHOQ01001767">
    <property type="protein sequence ID" value="PWA22199.1"/>
    <property type="molecule type" value="Genomic_DNA"/>
</dbReference>
<feature type="region of interest" description="Disordered" evidence="1">
    <location>
        <begin position="89"/>
        <end position="116"/>
    </location>
</feature>
<accession>A0A315VFK1</accession>
<gene>
    <name evidence="2" type="ORF">CCH79_00017430</name>
</gene>
<dbReference type="AlphaFoldDB" id="A0A315VFK1"/>